<dbReference type="Proteomes" id="UP000003560">
    <property type="component" value="Unassembled WGS sequence"/>
</dbReference>
<gene>
    <name evidence="6" type="ORF">COLSTE_00214</name>
</gene>
<organism evidence="6 7">
    <name type="scientific">Collinsella stercoris DSM 13279</name>
    <dbReference type="NCBI Taxonomy" id="445975"/>
    <lineage>
        <taxon>Bacteria</taxon>
        <taxon>Bacillati</taxon>
        <taxon>Actinomycetota</taxon>
        <taxon>Coriobacteriia</taxon>
        <taxon>Coriobacteriales</taxon>
        <taxon>Coriobacteriaceae</taxon>
        <taxon>Collinsella</taxon>
    </lineage>
</organism>
<dbReference type="SUPFAM" id="SSF55804">
    <property type="entry name" value="Phoshotransferase/anion transport protein"/>
    <property type="match status" value="1"/>
</dbReference>
<dbReference type="GO" id="GO:0008982">
    <property type="term" value="F:protein-N(PI)-phosphohistidine-sugar phosphotransferase activity"/>
    <property type="evidence" value="ECO:0007669"/>
    <property type="project" value="InterPro"/>
</dbReference>
<dbReference type="GO" id="GO:0006355">
    <property type="term" value="P:regulation of DNA-templated transcription"/>
    <property type="evidence" value="ECO:0007669"/>
    <property type="project" value="InterPro"/>
</dbReference>
<dbReference type="InterPro" id="IPR002178">
    <property type="entry name" value="PTS_EIIA_type-2_dom"/>
</dbReference>
<dbReference type="InterPro" id="IPR050661">
    <property type="entry name" value="BglG_antiterminators"/>
</dbReference>
<evidence type="ECO:0000259" key="3">
    <source>
        <dbReference type="PROSITE" id="PS51094"/>
    </source>
</evidence>
<evidence type="ECO:0000256" key="1">
    <source>
        <dbReference type="ARBA" id="ARBA00022679"/>
    </source>
</evidence>
<dbReference type="PANTHER" id="PTHR30185:SF13">
    <property type="entry name" value="LICABCH OPERON REGULATOR-RELATED"/>
    <property type="match status" value="1"/>
</dbReference>
<dbReference type="PROSITE" id="PS51372">
    <property type="entry name" value="PRD_2"/>
    <property type="match status" value="2"/>
</dbReference>
<evidence type="ECO:0000256" key="2">
    <source>
        <dbReference type="ARBA" id="ARBA00022737"/>
    </source>
</evidence>
<dbReference type="OrthoDB" id="3175596at2"/>
<dbReference type="AlphaFoldDB" id="B6G824"/>
<dbReference type="InterPro" id="IPR036095">
    <property type="entry name" value="PTS_EIIB-like_sf"/>
</dbReference>
<dbReference type="HOGENOM" id="CLU_013442_5_1_11"/>
<dbReference type="STRING" id="445975.COLSTE_00214"/>
<proteinExistence type="predicted"/>
<dbReference type="SUPFAM" id="SSF63520">
    <property type="entry name" value="PTS-regulatory domain, PRD"/>
    <property type="match status" value="2"/>
</dbReference>
<evidence type="ECO:0000313" key="7">
    <source>
        <dbReference type="Proteomes" id="UP000003560"/>
    </source>
</evidence>
<feature type="domain" description="PTS EIIB type-2" evidence="4">
    <location>
        <begin position="218"/>
        <end position="309"/>
    </location>
</feature>
<dbReference type="CDD" id="cd05568">
    <property type="entry name" value="PTS_IIB_bgl_like"/>
    <property type="match status" value="1"/>
</dbReference>
<dbReference type="InterPro" id="IPR013011">
    <property type="entry name" value="PTS_EIIB_2"/>
</dbReference>
<evidence type="ECO:0000313" key="6">
    <source>
        <dbReference type="EMBL" id="EEA91537.1"/>
    </source>
</evidence>
<evidence type="ECO:0000259" key="4">
    <source>
        <dbReference type="PROSITE" id="PS51099"/>
    </source>
</evidence>
<dbReference type="Pfam" id="PF00359">
    <property type="entry name" value="PTS_EIIA_2"/>
    <property type="match status" value="1"/>
</dbReference>
<dbReference type="Pfam" id="PF00874">
    <property type="entry name" value="PRD"/>
    <property type="match status" value="2"/>
</dbReference>
<dbReference type="Gene3D" id="3.40.50.2300">
    <property type="match status" value="1"/>
</dbReference>
<dbReference type="RefSeq" id="WP_006719761.1">
    <property type="nucleotide sequence ID" value="NZ_CP085935.1"/>
</dbReference>
<keyword evidence="2" id="KW-0677">Repeat</keyword>
<dbReference type="PROSITE" id="PS51094">
    <property type="entry name" value="PTS_EIIA_TYPE_2"/>
    <property type="match status" value="1"/>
</dbReference>
<dbReference type="eggNOG" id="COG3711">
    <property type="taxonomic scope" value="Bacteria"/>
</dbReference>
<dbReference type="InterPro" id="IPR016152">
    <property type="entry name" value="PTrfase/Anion_transptr"/>
</dbReference>
<dbReference type="PANTHER" id="PTHR30185">
    <property type="entry name" value="CRYPTIC BETA-GLUCOSIDE BGL OPERON ANTITERMINATOR"/>
    <property type="match status" value="1"/>
</dbReference>
<keyword evidence="7" id="KW-1185">Reference proteome</keyword>
<dbReference type="eggNOG" id="COG1762">
    <property type="taxonomic scope" value="Bacteria"/>
</dbReference>
<evidence type="ECO:0000259" key="5">
    <source>
        <dbReference type="PROSITE" id="PS51372"/>
    </source>
</evidence>
<accession>B6G824</accession>
<dbReference type="InterPro" id="IPR036634">
    <property type="entry name" value="PRD_sf"/>
</dbReference>
<comment type="caution">
    <text evidence="6">The sequence shown here is derived from an EMBL/GenBank/DDBJ whole genome shotgun (WGS) entry which is preliminary data.</text>
</comment>
<dbReference type="GO" id="GO:0009401">
    <property type="term" value="P:phosphoenolpyruvate-dependent sugar phosphotransferase system"/>
    <property type="evidence" value="ECO:0007669"/>
    <property type="project" value="InterPro"/>
</dbReference>
<feature type="domain" description="PTS EIIA type-2" evidence="3">
    <location>
        <begin position="314"/>
        <end position="455"/>
    </location>
</feature>
<reference evidence="6 7" key="1">
    <citation type="submission" date="2008-10" db="EMBL/GenBank/DDBJ databases">
        <title>Draft genome sequence of Collinsella stercoris (DSM 13279).</title>
        <authorList>
            <person name="Sudarsanam P."/>
            <person name="Ley R."/>
            <person name="Guruge J."/>
            <person name="Turnbaugh P.J."/>
            <person name="Mahowald M."/>
            <person name="Liep D."/>
            <person name="Gordon J."/>
        </authorList>
    </citation>
    <scope>NUCLEOTIDE SEQUENCE [LARGE SCALE GENOMIC DNA]</scope>
    <source>
        <strain evidence="6 7">DSM 13279</strain>
    </source>
</reference>
<keyword evidence="1" id="KW-0808">Transferase</keyword>
<dbReference type="SUPFAM" id="SSF52794">
    <property type="entry name" value="PTS system IIB component-like"/>
    <property type="match status" value="1"/>
</dbReference>
<dbReference type="Gene3D" id="1.10.1790.10">
    <property type="entry name" value="PRD domain"/>
    <property type="match status" value="2"/>
</dbReference>
<protein>
    <submittedName>
        <fullName evidence="6">Putative licABCH operon regulator</fullName>
    </submittedName>
</protein>
<reference evidence="6 7" key="2">
    <citation type="submission" date="2008-10" db="EMBL/GenBank/DDBJ databases">
        <authorList>
            <person name="Fulton L."/>
            <person name="Clifton S."/>
            <person name="Fulton B."/>
            <person name="Xu J."/>
            <person name="Minx P."/>
            <person name="Pepin K.H."/>
            <person name="Johnson M."/>
            <person name="Thiruvilangam P."/>
            <person name="Bhonagiri V."/>
            <person name="Nash W.E."/>
            <person name="Mardis E.R."/>
            <person name="Wilson R.K."/>
        </authorList>
    </citation>
    <scope>NUCLEOTIDE SEQUENCE [LARGE SCALE GENOMIC DNA]</scope>
    <source>
        <strain evidence="6 7">DSM 13279</strain>
    </source>
</reference>
<dbReference type="EMBL" id="ABXJ01000013">
    <property type="protein sequence ID" value="EEA91537.1"/>
    <property type="molecule type" value="Genomic_DNA"/>
</dbReference>
<feature type="domain" description="PRD" evidence="5">
    <location>
        <begin position="107"/>
        <end position="214"/>
    </location>
</feature>
<sequence length="470" mass="52230">MLDAIAVCVSEAAEAQLLTINAAAFQNLLVHIVIALIRISNDCYVPIEDSRLQRIVATSEYRAAEDIARRIDALTSISLPQEEVAYIAIHLAGKQTIYQTPDESSLVISDEVWQVVSDMLDRVWRVFRFDFRNDLELRMNLARHIQPLSVRLRYNLKLKNPMLDDIKARYPLSFSIAVDASTVIAEAYGAPLSHDEIGYVALAFELALERSKTETVKKNILVICASGAGSARLLEYQCRREFGDYIDQIQTCDALGLDKVDFSTIDYAFTTVPLNRELPVPVREVSCFLDPVEAERTRAVLRKEMRRPSALGADYLGRDLFFPHLACTSKAEVLDFLIARAEESRDVAPNFRELVFAREERMPTAFGNNIAMPHPLEVASRDAFVCIGLLDEPVVWGAEGEEVQAVFLAGFSFDEDGSARTFLDSFAGVLVDPQAIERLVTEQTWEAFADVLGASGIVVDGTPGSVNTPT</sequence>
<feature type="domain" description="PRD" evidence="5">
    <location>
        <begin position="1"/>
        <end position="101"/>
    </location>
</feature>
<dbReference type="Gene3D" id="3.40.930.10">
    <property type="entry name" value="Mannitol-specific EII, Chain A"/>
    <property type="match status" value="1"/>
</dbReference>
<name>B6G824_9ACTN</name>
<dbReference type="InterPro" id="IPR011608">
    <property type="entry name" value="PRD"/>
</dbReference>
<dbReference type="PROSITE" id="PS51099">
    <property type="entry name" value="PTS_EIIB_TYPE_2"/>
    <property type="match status" value="1"/>
</dbReference>